<evidence type="ECO:0000313" key="2">
    <source>
        <dbReference type="Proteomes" id="UP001597419"/>
    </source>
</evidence>
<sequence length="202" mass="22043">MTLPRLREAIRHALTPAAAEWLAAAVAEVTTVARTIHTVFPRVGRRCGRDPLGAYDPQWTIDDGARVLLLAASPAVTEELSVLYRHGDVAEKRAILRGLPYLKIGGAGLPLITDALRGNDPRLVVAALGEYGASWLDDLSYRQGVLKCVFMGIPLREVSGLTHRADEELMRMMRSFAAERAAAGRPVPADLLTFVPDSHRQD</sequence>
<gene>
    <name evidence="1" type="ORF">ACFSYJ_28665</name>
</gene>
<dbReference type="NCBIfam" id="NF035938">
    <property type="entry name" value="EboA_domain"/>
    <property type="match status" value="1"/>
</dbReference>
<dbReference type="RefSeq" id="WP_345403730.1">
    <property type="nucleotide sequence ID" value="NZ_BAABHG010000015.1"/>
</dbReference>
<reference evidence="2" key="1">
    <citation type="journal article" date="2019" name="Int. J. Syst. Evol. Microbiol.">
        <title>The Global Catalogue of Microorganisms (GCM) 10K type strain sequencing project: providing services to taxonomists for standard genome sequencing and annotation.</title>
        <authorList>
            <consortium name="The Broad Institute Genomics Platform"/>
            <consortium name="The Broad Institute Genome Sequencing Center for Infectious Disease"/>
            <person name="Wu L."/>
            <person name="Ma J."/>
        </authorList>
    </citation>
    <scope>NUCLEOTIDE SEQUENCE [LARGE SCALE GENOMIC DNA]</scope>
    <source>
        <strain evidence="2">CGMCC 4.7643</strain>
    </source>
</reference>
<accession>A0ABW5GP12</accession>
<protein>
    <submittedName>
        <fullName evidence="1">EboA domain-containing protein</fullName>
    </submittedName>
</protein>
<organism evidence="1 2">
    <name type="scientific">Amycolatopsis samaneae</name>
    <dbReference type="NCBI Taxonomy" id="664691"/>
    <lineage>
        <taxon>Bacteria</taxon>
        <taxon>Bacillati</taxon>
        <taxon>Actinomycetota</taxon>
        <taxon>Actinomycetes</taxon>
        <taxon>Pseudonocardiales</taxon>
        <taxon>Pseudonocardiaceae</taxon>
        <taxon>Amycolatopsis</taxon>
    </lineage>
</organism>
<dbReference type="InterPro" id="IPR047715">
    <property type="entry name" value="EboA_dom"/>
</dbReference>
<proteinExistence type="predicted"/>
<dbReference type="Proteomes" id="UP001597419">
    <property type="component" value="Unassembled WGS sequence"/>
</dbReference>
<comment type="caution">
    <text evidence="1">The sequence shown here is derived from an EMBL/GenBank/DDBJ whole genome shotgun (WGS) entry which is preliminary data.</text>
</comment>
<evidence type="ECO:0000313" key="1">
    <source>
        <dbReference type="EMBL" id="MFD2462614.1"/>
    </source>
</evidence>
<keyword evidence="2" id="KW-1185">Reference proteome</keyword>
<name>A0ABW5GP12_9PSEU</name>
<dbReference type="EMBL" id="JBHUKU010000017">
    <property type="protein sequence ID" value="MFD2462614.1"/>
    <property type="molecule type" value="Genomic_DNA"/>
</dbReference>